<dbReference type="Gene3D" id="3.40.190.170">
    <property type="entry name" value="Bacterial extracellular solute-binding protein, family 7"/>
    <property type="match status" value="1"/>
</dbReference>
<keyword evidence="3 5" id="KW-0732">Signal</keyword>
<dbReference type="PANTHER" id="PTHR33376">
    <property type="match status" value="1"/>
</dbReference>
<keyword evidence="2" id="KW-0813">Transport</keyword>
<feature type="coiled-coil region" evidence="4">
    <location>
        <begin position="249"/>
        <end position="276"/>
    </location>
</feature>
<dbReference type="InterPro" id="IPR018389">
    <property type="entry name" value="DctP_fam"/>
</dbReference>
<dbReference type="PANTHER" id="PTHR33376:SF7">
    <property type="entry name" value="C4-DICARBOXYLATE-BINDING PROTEIN DCTB"/>
    <property type="match status" value="1"/>
</dbReference>
<dbReference type="InterPro" id="IPR038404">
    <property type="entry name" value="TRAP_DctP_sf"/>
</dbReference>
<dbReference type="RefSeq" id="WP_191159037.1">
    <property type="nucleotide sequence ID" value="NZ_JACXAI010000018.1"/>
</dbReference>
<organism evidence="6 7">
    <name type="scientific">Metabacillus arenae</name>
    <dbReference type="NCBI Taxonomy" id="2771434"/>
    <lineage>
        <taxon>Bacteria</taxon>
        <taxon>Bacillati</taxon>
        <taxon>Bacillota</taxon>
        <taxon>Bacilli</taxon>
        <taxon>Bacillales</taxon>
        <taxon>Bacillaceae</taxon>
        <taxon>Metabacillus</taxon>
    </lineage>
</organism>
<evidence type="ECO:0000313" key="6">
    <source>
        <dbReference type="EMBL" id="MBD1381442.1"/>
    </source>
</evidence>
<sequence>MKYWNKLIPAAVLLLILTSCSSSTSSTGQSEKTIKWKMGHISDANHIWNKTALRFAELVKEKTDGKIEIDVYPNSQLGGETDTLNSIKGGTVDLTITGETMQNWAPKTALLAVPYAIENEEHLNRVINGKVGREIEKDIKENLGATPLFYMQRAPRNLTSNKPIKTPEDLKGFSMRVPNVPLFMNAWEKAGAKPQVMDLSEVFTGLQQHVIQGQENPYDLIYSSGLYEVQKYANETEHVYSWIYVIIGNDQYNELTEDLKAEVQEAAKEAQAYGDQLFQKEIAQYKQKLIDEGMEINTEVDKKAFQKAMLPAIKETLSKEQYDLYKEMINE</sequence>
<comment type="similarity">
    <text evidence="1">Belongs to the bacterial solute-binding protein 7 family.</text>
</comment>
<gene>
    <name evidence="6" type="ORF">IC621_14480</name>
</gene>
<dbReference type="AlphaFoldDB" id="A0A926NBY2"/>
<dbReference type="InterPro" id="IPR004682">
    <property type="entry name" value="TRAP_DctP"/>
</dbReference>
<feature type="signal peptide" evidence="5">
    <location>
        <begin position="1"/>
        <end position="24"/>
    </location>
</feature>
<dbReference type="GO" id="GO:0055085">
    <property type="term" value="P:transmembrane transport"/>
    <property type="evidence" value="ECO:0007669"/>
    <property type="project" value="InterPro"/>
</dbReference>
<dbReference type="NCBIfam" id="NF037995">
    <property type="entry name" value="TRAP_S1"/>
    <property type="match status" value="1"/>
</dbReference>
<evidence type="ECO:0000256" key="3">
    <source>
        <dbReference type="ARBA" id="ARBA00022729"/>
    </source>
</evidence>
<dbReference type="CDD" id="cd13603">
    <property type="entry name" value="PBP2_TRAP_Siap_TeaA_like"/>
    <property type="match status" value="1"/>
</dbReference>
<keyword evidence="4" id="KW-0175">Coiled coil</keyword>
<evidence type="ECO:0000256" key="5">
    <source>
        <dbReference type="SAM" id="SignalP"/>
    </source>
</evidence>
<evidence type="ECO:0000256" key="2">
    <source>
        <dbReference type="ARBA" id="ARBA00022448"/>
    </source>
</evidence>
<dbReference type="NCBIfam" id="TIGR00787">
    <property type="entry name" value="dctP"/>
    <property type="match status" value="1"/>
</dbReference>
<evidence type="ECO:0000256" key="4">
    <source>
        <dbReference type="SAM" id="Coils"/>
    </source>
</evidence>
<dbReference type="EMBL" id="JACXAI010000018">
    <property type="protein sequence ID" value="MBD1381442.1"/>
    <property type="molecule type" value="Genomic_DNA"/>
</dbReference>
<protein>
    <submittedName>
        <fullName evidence="6">TRAP transporter substrate-binding protein</fullName>
    </submittedName>
</protein>
<dbReference type="GO" id="GO:0030288">
    <property type="term" value="C:outer membrane-bounded periplasmic space"/>
    <property type="evidence" value="ECO:0007669"/>
    <property type="project" value="InterPro"/>
</dbReference>
<comment type="caution">
    <text evidence="6">The sequence shown here is derived from an EMBL/GenBank/DDBJ whole genome shotgun (WGS) entry which is preliminary data.</text>
</comment>
<dbReference type="PROSITE" id="PS51257">
    <property type="entry name" value="PROKAR_LIPOPROTEIN"/>
    <property type="match status" value="1"/>
</dbReference>
<name>A0A926NBY2_9BACI</name>
<evidence type="ECO:0000313" key="7">
    <source>
        <dbReference type="Proteomes" id="UP000626844"/>
    </source>
</evidence>
<reference evidence="6" key="1">
    <citation type="submission" date="2020-09" db="EMBL/GenBank/DDBJ databases">
        <title>A novel bacterium of genus Bacillus, isolated from South China Sea.</title>
        <authorList>
            <person name="Huang H."/>
            <person name="Mo K."/>
            <person name="Hu Y."/>
        </authorList>
    </citation>
    <scope>NUCLEOTIDE SEQUENCE</scope>
    <source>
        <strain evidence="6">IB182487</strain>
    </source>
</reference>
<feature type="chain" id="PRO_5039006542" evidence="5">
    <location>
        <begin position="25"/>
        <end position="331"/>
    </location>
</feature>
<dbReference type="Pfam" id="PF03480">
    <property type="entry name" value="DctP"/>
    <property type="match status" value="1"/>
</dbReference>
<dbReference type="Proteomes" id="UP000626844">
    <property type="component" value="Unassembled WGS sequence"/>
</dbReference>
<evidence type="ECO:0000256" key="1">
    <source>
        <dbReference type="ARBA" id="ARBA00009023"/>
    </source>
</evidence>
<keyword evidence="7" id="KW-1185">Reference proteome</keyword>
<accession>A0A926NBY2</accession>
<dbReference type="PIRSF" id="PIRSF006470">
    <property type="entry name" value="DctB"/>
    <property type="match status" value="1"/>
</dbReference>
<proteinExistence type="inferred from homology"/>